<protein>
    <recommendedName>
        <fullName evidence="5">Fungal-specific transcription factor domain-containing protein</fullName>
    </recommendedName>
</protein>
<evidence type="ECO:0008006" key="5">
    <source>
        <dbReference type="Google" id="ProtNLM"/>
    </source>
</evidence>
<keyword evidence="4" id="KW-1185">Reference proteome</keyword>
<comment type="caution">
    <text evidence="3">The sequence shown here is derived from an EMBL/GenBank/DDBJ whole genome shotgun (WGS) entry which is preliminary data.</text>
</comment>
<organism evidence="3 4">
    <name type="scientific">Aspergillus pseudoustus</name>
    <dbReference type="NCBI Taxonomy" id="1810923"/>
    <lineage>
        <taxon>Eukaryota</taxon>
        <taxon>Fungi</taxon>
        <taxon>Dikarya</taxon>
        <taxon>Ascomycota</taxon>
        <taxon>Pezizomycotina</taxon>
        <taxon>Eurotiomycetes</taxon>
        <taxon>Eurotiomycetidae</taxon>
        <taxon>Eurotiales</taxon>
        <taxon>Aspergillaceae</taxon>
        <taxon>Aspergillus</taxon>
        <taxon>Aspergillus subgen. Nidulantes</taxon>
    </lineage>
</organism>
<evidence type="ECO:0000256" key="1">
    <source>
        <dbReference type="ARBA" id="ARBA00004123"/>
    </source>
</evidence>
<accession>A0ABR4KG86</accession>
<dbReference type="Pfam" id="PF11951">
    <property type="entry name" value="Fungal_trans_2"/>
    <property type="match status" value="1"/>
</dbReference>
<keyword evidence="2" id="KW-0539">Nucleus</keyword>
<dbReference type="PANTHER" id="PTHR37534">
    <property type="entry name" value="TRANSCRIPTIONAL ACTIVATOR PROTEIN UGA3"/>
    <property type="match status" value="1"/>
</dbReference>
<name>A0ABR4KG86_9EURO</name>
<proteinExistence type="predicted"/>
<evidence type="ECO:0000256" key="2">
    <source>
        <dbReference type="ARBA" id="ARBA00023242"/>
    </source>
</evidence>
<reference evidence="3 4" key="1">
    <citation type="submission" date="2024-07" db="EMBL/GenBank/DDBJ databases">
        <title>Section-level genome sequencing and comparative genomics of Aspergillus sections Usti and Cavernicolus.</title>
        <authorList>
            <consortium name="Lawrence Berkeley National Laboratory"/>
            <person name="Nybo J.L."/>
            <person name="Vesth T.C."/>
            <person name="Theobald S."/>
            <person name="Frisvad J.C."/>
            <person name="Larsen T.O."/>
            <person name="Kjaerboelling I."/>
            <person name="Rothschild-Mancinelli K."/>
            <person name="Lyhne E.K."/>
            <person name="Kogle M.E."/>
            <person name="Barry K."/>
            <person name="Clum A."/>
            <person name="Na H."/>
            <person name="Ledsgaard L."/>
            <person name="Lin J."/>
            <person name="Lipzen A."/>
            <person name="Kuo A."/>
            <person name="Riley R."/>
            <person name="Mondo S."/>
            <person name="Labutti K."/>
            <person name="Haridas S."/>
            <person name="Pangalinan J."/>
            <person name="Salamov A.A."/>
            <person name="Simmons B.A."/>
            <person name="Magnuson J.K."/>
            <person name="Chen J."/>
            <person name="Drula E."/>
            <person name="Henrissat B."/>
            <person name="Wiebenga A."/>
            <person name="Lubbers R.J."/>
            <person name="Gomes A.C."/>
            <person name="Makela M.R."/>
            <person name="Stajich J."/>
            <person name="Grigoriev I.V."/>
            <person name="Mortensen U.H."/>
            <person name="De Vries R.P."/>
            <person name="Baker S.E."/>
            <person name="Andersen M.R."/>
        </authorList>
    </citation>
    <scope>NUCLEOTIDE SEQUENCE [LARGE SCALE GENOMIC DNA]</scope>
    <source>
        <strain evidence="3 4">CBS 123904</strain>
    </source>
</reference>
<dbReference type="InterPro" id="IPR021858">
    <property type="entry name" value="Fun_TF"/>
</dbReference>
<dbReference type="Proteomes" id="UP001610446">
    <property type="component" value="Unassembled WGS sequence"/>
</dbReference>
<evidence type="ECO:0000313" key="3">
    <source>
        <dbReference type="EMBL" id="KAL2850228.1"/>
    </source>
</evidence>
<comment type="subcellular location">
    <subcellularLocation>
        <location evidence="1">Nucleus</location>
    </subcellularLocation>
</comment>
<dbReference type="PANTHER" id="PTHR37534:SF46">
    <property type="entry name" value="ZN(II)2CYS6 TRANSCRIPTION FACTOR (EUROFUNG)"/>
    <property type="match status" value="1"/>
</dbReference>
<sequence length="650" mass="73305">MSQRRSDPQPERVAKWGYVLLWFKFNIFHGQGNYANRGKRTNSLTFAQSDCYTCASLGERCDRRRPRCSTGLGVARRCVGFATPLSWDSERMVTSPTSTAVHSTSVAWPDSSKQFGFVRGAIGSKKHRNKEDSQPKVLDAPSAATAGALLRVSGQDFGKSDEYQICNSLAGLATHALFTEAPKRLFLEDFAPFGSEFPNIFTIPSTNIEAEVTLAAGLMDTPFTSDTLMNLDPRSAQEFALPGPPRLETGPGLALIICVDHEELLGLYESEYCVLPITGDISLSINPLRCERQVSKPSGLLIQAIIALCCQHSARLMGSHSDEAAEHRRKATQLLESAFKCRPVLSLLDPILILFTLHCTISASGIWLSKLRTHSMLQTLGGTTVLTTPRMRAQVGMLIWWHATLALISRKSPINDQTYLNYLVRWEKQDEWSFFDLTRCPRDLLVHLVQLAELARQNEIASTMKWLTFNMAPVTQIEHELSQGRSTDADSSLNNHSIGSHFTEQEAMKQVHGQQDRYHCAEAWRQALLLYIEIILKSNGREKRSIRIHQLLRKIIDRVRCCRRTSPIQKQLLIPVFLAGSEISVECMREFVKEYCSYWAERSRYNLSNSVALLFDEIWASGTWWGAVIDSKTSFSSDHDEHRTMQPLFR</sequence>
<gene>
    <name evidence="3" type="ORF">BJY01DRAFT_233302</name>
</gene>
<evidence type="ECO:0000313" key="4">
    <source>
        <dbReference type="Proteomes" id="UP001610446"/>
    </source>
</evidence>
<dbReference type="EMBL" id="JBFXLU010000038">
    <property type="protein sequence ID" value="KAL2850228.1"/>
    <property type="molecule type" value="Genomic_DNA"/>
</dbReference>